<dbReference type="EMBL" id="AKGD01000002">
    <property type="protein sequence ID" value="EIT69429.1"/>
    <property type="molecule type" value="Genomic_DNA"/>
</dbReference>
<accession>I7ZC22</accession>
<dbReference type="STRING" id="1172194.WQQ_30110"/>
<protein>
    <submittedName>
        <fullName evidence="2">Uncharacterized protein</fullName>
    </submittedName>
</protein>
<comment type="caution">
    <text evidence="2">The sequence shown here is derived from an EMBL/GenBank/DDBJ whole genome shotgun (WGS) entry which is preliminary data.</text>
</comment>
<dbReference type="AlphaFoldDB" id="I7ZC22"/>
<feature type="region of interest" description="Disordered" evidence="1">
    <location>
        <begin position="1"/>
        <end position="32"/>
    </location>
</feature>
<evidence type="ECO:0000313" key="2">
    <source>
        <dbReference type="EMBL" id="EIT69429.1"/>
    </source>
</evidence>
<keyword evidence="3" id="KW-1185">Reference proteome</keyword>
<evidence type="ECO:0000313" key="3">
    <source>
        <dbReference type="Proteomes" id="UP000003704"/>
    </source>
</evidence>
<name>I7ZC22_9GAMM</name>
<gene>
    <name evidence="2" type="ORF">WQQ_30110</name>
</gene>
<dbReference type="Proteomes" id="UP000003704">
    <property type="component" value="Unassembled WGS sequence"/>
</dbReference>
<proteinExistence type="predicted"/>
<reference evidence="2 3" key="1">
    <citation type="journal article" date="2012" name="J. Bacteriol.">
        <title>Genome Sequence of n-Alkane-Degrading Hydrocarboniphaga effusa Strain AP103T (ATCC BAA-332T).</title>
        <authorList>
            <person name="Chang H.K."/>
            <person name="Zylstra G.J."/>
            <person name="Chae J.C."/>
        </authorList>
    </citation>
    <scope>NUCLEOTIDE SEQUENCE [LARGE SCALE GENOMIC DNA]</scope>
    <source>
        <strain evidence="2 3">AP103</strain>
    </source>
</reference>
<sequence length="74" mass="8080">MRNDLQAQSACPSRIDESCKRHAHHRPRDSLGAPDIRVERRIPVCVAARSFVSAIDGSLLDSLVAASCNHVKTS</sequence>
<evidence type="ECO:0000256" key="1">
    <source>
        <dbReference type="SAM" id="MobiDB-lite"/>
    </source>
</evidence>
<feature type="compositionally biased region" description="Polar residues" evidence="1">
    <location>
        <begin position="1"/>
        <end position="11"/>
    </location>
</feature>
<organism evidence="2 3">
    <name type="scientific">Hydrocarboniphaga effusa AP103</name>
    <dbReference type="NCBI Taxonomy" id="1172194"/>
    <lineage>
        <taxon>Bacteria</taxon>
        <taxon>Pseudomonadati</taxon>
        <taxon>Pseudomonadota</taxon>
        <taxon>Gammaproteobacteria</taxon>
        <taxon>Nevskiales</taxon>
        <taxon>Nevskiaceae</taxon>
        <taxon>Hydrocarboniphaga</taxon>
    </lineage>
</organism>